<comment type="subcellular location">
    <subcellularLocation>
        <location evidence="2">Cell junction</location>
    </subcellularLocation>
    <subcellularLocation>
        <location evidence="1">Membrane</location>
        <topology evidence="1">Multi-pass membrane protein</topology>
    </subcellularLocation>
</comment>
<dbReference type="Proteomes" id="UP000694388">
    <property type="component" value="Unplaced"/>
</dbReference>
<organism evidence="9 10">
    <name type="scientific">Eptatretus burgeri</name>
    <name type="common">Inshore hagfish</name>
    <dbReference type="NCBI Taxonomy" id="7764"/>
    <lineage>
        <taxon>Eukaryota</taxon>
        <taxon>Metazoa</taxon>
        <taxon>Chordata</taxon>
        <taxon>Craniata</taxon>
        <taxon>Vertebrata</taxon>
        <taxon>Cyclostomata</taxon>
        <taxon>Myxini</taxon>
        <taxon>Myxiniformes</taxon>
        <taxon>Myxinidae</taxon>
        <taxon>Eptatretinae</taxon>
        <taxon>Eptatretus</taxon>
    </lineage>
</organism>
<feature type="transmembrane region" description="Helical" evidence="8">
    <location>
        <begin position="122"/>
        <end position="140"/>
    </location>
</feature>
<accession>A0A8C4WXE9</accession>
<keyword evidence="10" id="KW-1185">Reference proteome</keyword>
<keyword evidence="4 8" id="KW-0812">Transmembrane</keyword>
<dbReference type="GeneTree" id="ENSGT00530000063484"/>
<dbReference type="GO" id="GO:0005911">
    <property type="term" value="C:cell-cell junction"/>
    <property type="evidence" value="ECO:0007669"/>
    <property type="project" value="TreeGrafter"/>
</dbReference>
<evidence type="ECO:0000313" key="10">
    <source>
        <dbReference type="Proteomes" id="UP000694388"/>
    </source>
</evidence>
<dbReference type="InterPro" id="IPR015664">
    <property type="entry name" value="P53_induced"/>
</dbReference>
<evidence type="ECO:0000256" key="1">
    <source>
        <dbReference type="ARBA" id="ARBA00004141"/>
    </source>
</evidence>
<feature type="transmembrane region" description="Helical" evidence="8">
    <location>
        <begin position="160"/>
        <end position="178"/>
    </location>
</feature>
<keyword evidence="6 8" id="KW-1133">Transmembrane helix</keyword>
<dbReference type="AlphaFoldDB" id="A0A8C4WXE9"/>
<evidence type="ECO:0000313" key="9">
    <source>
        <dbReference type="Ensembl" id="ENSEBUP00000017861.1"/>
    </source>
</evidence>
<evidence type="ECO:0000256" key="8">
    <source>
        <dbReference type="SAM" id="Phobius"/>
    </source>
</evidence>
<dbReference type="PANTHER" id="PTHR14399:SF5">
    <property type="entry name" value="CELL JUNCTION PROTEIN VAB-9"/>
    <property type="match status" value="1"/>
</dbReference>
<evidence type="ECO:0000256" key="3">
    <source>
        <dbReference type="ARBA" id="ARBA00008691"/>
    </source>
</evidence>
<evidence type="ECO:0000256" key="5">
    <source>
        <dbReference type="ARBA" id="ARBA00022949"/>
    </source>
</evidence>
<dbReference type="GO" id="GO:0098609">
    <property type="term" value="P:cell-cell adhesion"/>
    <property type="evidence" value="ECO:0007669"/>
    <property type="project" value="TreeGrafter"/>
</dbReference>
<sequence length="186" mass="20081">MCMEASKMETGVSVAVRPFKAIALLCAFLAVSLASVAVFSPAWVTAQGFKLSLWEECEGSASREGAQPVWGCKSNLSLHNDWKLATLALVLAACLLSLLATITGLVALCAGSYRRLSLPMAVLLYMAVILQVCALILFPIKFLDETALRSYHEFDWGYGLAWGAAIFMLGSAILLSLTKKCNYYGV</sequence>
<dbReference type="Gene3D" id="1.20.140.150">
    <property type="match status" value="1"/>
</dbReference>
<evidence type="ECO:0000256" key="2">
    <source>
        <dbReference type="ARBA" id="ARBA00004282"/>
    </source>
</evidence>
<keyword evidence="7 8" id="KW-0472">Membrane</keyword>
<dbReference type="GO" id="GO:0016020">
    <property type="term" value="C:membrane"/>
    <property type="evidence" value="ECO:0007669"/>
    <property type="project" value="UniProtKB-SubCell"/>
</dbReference>
<feature type="transmembrane region" description="Helical" evidence="8">
    <location>
        <begin position="84"/>
        <end position="110"/>
    </location>
</feature>
<dbReference type="Ensembl" id="ENSEBUT00000018437.1">
    <property type="protein sequence ID" value="ENSEBUP00000017861.1"/>
    <property type="gene ID" value="ENSEBUG00000011164.1"/>
</dbReference>
<dbReference type="PANTHER" id="PTHR14399">
    <property type="entry name" value="P53-INDUCED PROTEIN RELATED"/>
    <property type="match status" value="1"/>
</dbReference>
<evidence type="ECO:0000256" key="7">
    <source>
        <dbReference type="ARBA" id="ARBA00023136"/>
    </source>
</evidence>
<reference evidence="9" key="2">
    <citation type="submission" date="2025-09" db="UniProtKB">
        <authorList>
            <consortium name="Ensembl"/>
        </authorList>
    </citation>
    <scope>IDENTIFICATION</scope>
</reference>
<evidence type="ECO:0000256" key="6">
    <source>
        <dbReference type="ARBA" id="ARBA00022989"/>
    </source>
</evidence>
<keyword evidence="5" id="KW-0965">Cell junction</keyword>
<reference evidence="9" key="1">
    <citation type="submission" date="2025-08" db="UniProtKB">
        <authorList>
            <consortium name="Ensembl"/>
        </authorList>
    </citation>
    <scope>IDENTIFICATION</scope>
</reference>
<proteinExistence type="inferred from homology"/>
<name>A0A8C4WXE9_EPTBU</name>
<feature type="transmembrane region" description="Helical" evidence="8">
    <location>
        <begin position="21"/>
        <end position="44"/>
    </location>
</feature>
<protein>
    <submittedName>
        <fullName evidence="9">Transmembrane protein 47</fullName>
    </submittedName>
</protein>
<comment type="similarity">
    <text evidence="3">Belongs to the TMEM47 family.</text>
</comment>
<dbReference type="OMA" id="WVTADHF"/>
<evidence type="ECO:0000256" key="4">
    <source>
        <dbReference type="ARBA" id="ARBA00022692"/>
    </source>
</evidence>